<dbReference type="Proteomes" id="UP000823842">
    <property type="component" value="Unassembled WGS sequence"/>
</dbReference>
<feature type="transmembrane region" description="Helical" evidence="6">
    <location>
        <begin position="182"/>
        <end position="206"/>
    </location>
</feature>
<comment type="subcellular location">
    <subcellularLocation>
        <location evidence="1">Cell membrane</location>
        <topology evidence="1">Multi-pass membrane protein</topology>
    </subcellularLocation>
</comment>
<organism evidence="7 8">
    <name type="scientific">Candidatus Blautia faecavium</name>
    <dbReference type="NCBI Taxonomy" id="2838487"/>
    <lineage>
        <taxon>Bacteria</taxon>
        <taxon>Bacillati</taxon>
        <taxon>Bacillota</taxon>
        <taxon>Clostridia</taxon>
        <taxon>Lachnospirales</taxon>
        <taxon>Lachnospiraceae</taxon>
        <taxon>Blautia</taxon>
    </lineage>
</organism>
<evidence type="ECO:0000256" key="2">
    <source>
        <dbReference type="ARBA" id="ARBA00022475"/>
    </source>
</evidence>
<keyword evidence="2" id="KW-1003">Cell membrane</keyword>
<dbReference type="PANTHER" id="PTHR30250">
    <property type="entry name" value="PST FAMILY PREDICTED COLANIC ACID TRANSPORTER"/>
    <property type="match status" value="1"/>
</dbReference>
<keyword evidence="5 6" id="KW-0472">Membrane</keyword>
<feature type="transmembrane region" description="Helical" evidence="6">
    <location>
        <begin position="84"/>
        <end position="104"/>
    </location>
</feature>
<evidence type="ECO:0000313" key="7">
    <source>
        <dbReference type="EMBL" id="HJB30101.1"/>
    </source>
</evidence>
<dbReference type="PANTHER" id="PTHR30250:SF24">
    <property type="entry name" value="STAGE V SPORULATION PROTEIN B"/>
    <property type="match status" value="1"/>
</dbReference>
<evidence type="ECO:0000256" key="4">
    <source>
        <dbReference type="ARBA" id="ARBA00022989"/>
    </source>
</evidence>
<keyword evidence="4 6" id="KW-1133">Transmembrane helix</keyword>
<dbReference type="PIRSF" id="PIRSF038958">
    <property type="entry name" value="PG_synth_SpoVB"/>
    <property type="match status" value="1"/>
</dbReference>
<dbReference type="AlphaFoldDB" id="A0A9D2LVY7"/>
<accession>A0A9D2LVY7</accession>
<dbReference type="EMBL" id="DWYZ01000289">
    <property type="protein sequence ID" value="HJB30101.1"/>
    <property type="molecule type" value="Genomic_DNA"/>
</dbReference>
<dbReference type="Pfam" id="PF01943">
    <property type="entry name" value="Polysacc_synt"/>
    <property type="match status" value="1"/>
</dbReference>
<protein>
    <submittedName>
        <fullName evidence="7">Polysaccharide biosynthesis protein</fullName>
    </submittedName>
</protein>
<comment type="caution">
    <text evidence="7">The sequence shown here is derived from an EMBL/GenBank/DDBJ whole genome shotgun (WGS) entry which is preliminary data.</text>
</comment>
<feature type="transmembrane region" description="Helical" evidence="6">
    <location>
        <begin position="124"/>
        <end position="146"/>
    </location>
</feature>
<name>A0A9D2LVY7_9FIRM</name>
<feature type="transmembrane region" description="Helical" evidence="6">
    <location>
        <begin position="324"/>
        <end position="343"/>
    </location>
</feature>
<evidence type="ECO:0000256" key="5">
    <source>
        <dbReference type="ARBA" id="ARBA00023136"/>
    </source>
</evidence>
<evidence type="ECO:0000313" key="8">
    <source>
        <dbReference type="Proteomes" id="UP000823842"/>
    </source>
</evidence>
<dbReference type="CDD" id="cd13124">
    <property type="entry name" value="MATE_SpoVB_like"/>
    <property type="match status" value="1"/>
</dbReference>
<keyword evidence="3 6" id="KW-0812">Transmembrane</keyword>
<evidence type="ECO:0000256" key="3">
    <source>
        <dbReference type="ARBA" id="ARBA00022692"/>
    </source>
</evidence>
<dbReference type="InterPro" id="IPR050833">
    <property type="entry name" value="Poly_Biosynth_Transport"/>
</dbReference>
<gene>
    <name evidence="7" type="ORF">IAA06_15105</name>
</gene>
<feature type="transmembrane region" description="Helical" evidence="6">
    <location>
        <begin position="12"/>
        <end position="30"/>
    </location>
</feature>
<reference evidence="7" key="2">
    <citation type="submission" date="2021-04" db="EMBL/GenBank/DDBJ databases">
        <authorList>
            <person name="Gilroy R."/>
        </authorList>
    </citation>
    <scope>NUCLEOTIDE SEQUENCE</scope>
    <source>
        <strain evidence="7">ChiSjej1B19-5720</strain>
    </source>
</reference>
<dbReference type="InterPro" id="IPR002797">
    <property type="entry name" value="Polysacc_synth"/>
</dbReference>
<evidence type="ECO:0000256" key="6">
    <source>
        <dbReference type="SAM" id="Phobius"/>
    </source>
</evidence>
<reference evidence="7" key="1">
    <citation type="journal article" date="2021" name="PeerJ">
        <title>Extensive microbial diversity within the chicken gut microbiome revealed by metagenomics and culture.</title>
        <authorList>
            <person name="Gilroy R."/>
            <person name="Ravi A."/>
            <person name="Getino M."/>
            <person name="Pursley I."/>
            <person name="Horton D.L."/>
            <person name="Alikhan N.F."/>
            <person name="Baker D."/>
            <person name="Gharbi K."/>
            <person name="Hall N."/>
            <person name="Watson M."/>
            <person name="Adriaenssens E.M."/>
            <person name="Foster-Nyarko E."/>
            <person name="Jarju S."/>
            <person name="Secka A."/>
            <person name="Antonio M."/>
            <person name="Oren A."/>
            <person name="Chaudhuri R.R."/>
            <person name="La Ragione R."/>
            <person name="Hildebrand F."/>
            <person name="Pallen M.J."/>
        </authorList>
    </citation>
    <scope>NUCLEOTIDE SEQUENCE</scope>
    <source>
        <strain evidence="7">ChiSjej1B19-5720</strain>
    </source>
</reference>
<feature type="transmembrane region" description="Helical" evidence="6">
    <location>
        <begin position="270"/>
        <end position="303"/>
    </location>
</feature>
<feature type="transmembrane region" description="Helical" evidence="6">
    <location>
        <begin position="42"/>
        <end position="64"/>
    </location>
</feature>
<feature type="transmembrane region" description="Helical" evidence="6">
    <location>
        <begin position="355"/>
        <end position="380"/>
    </location>
</feature>
<dbReference type="InterPro" id="IPR024923">
    <property type="entry name" value="PG_synth_SpoVB"/>
</dbReference>
<sequence length="456" mass="49737">MSKQYFLKGTLILTCAGLVTRFIGFFYRIFLSHTIGAQDLGIYQLVSPLQMLVLSITTFGIQTAISRLAASRLAVGKSRDAGDIFFLGAGISVLLSSLLAWVLYHNSAFFSAEILKETQTEPFIRLLSFGLPLSSLHICANGYYFARKKAEIPSGIQFLEQLVRVGVTYLLYQIFLSEGREITAFIAVGGSLASEGAAAFVSLLAIGGSFHKHNYTPLPLSQPAKKIGDILQLSFPLSVNRVLLTLLSSIEVVLIPQRLRMYGLGSEEALSIYGILTGMVMPLLLFPSTITNSASVMLMPSIAELQALGYSRRIRYVISQAGKYCFSLGGACTFVFFFFGKFLGEFLFHSPTAGIYIQTMAFICPFMYLNTALSSILNGLGKTGANLVHSAVSTGIRIAFVLFAIPLLGIRGYLYGVLLGEILLSGMHIFSLRPANFPIDNFSGIVYNSVGKNKRK</sequence>
<dbReference type="GO" id="GO:0005886">
    <property type="term" value="C:plasma membrane"/>
    <property type="evidence" value="ECO:0007669"/>
    <property type="project" value="UniProtKB-SubCell"/>
</dbReference>
<proteinExistence type="predicted"/>
<evidence type="ECO:0000256" key="1">
    <source>
        <dbReference type="ARBA" id="ARBA00004651"/>
    </source>
</evidence>